<protein>
    <submittedName>
        <fullName evidence="1">Uncharacterized protein</fullName>
    </submittedName>
</protein>
<proteinExistence type="predicted"/>
<keyword evidence="2" id="KW-1185">Reference proteome</keyword>
<dbReference type="GeneID" id="77936346"/>
<dbReference type="RefSeq" id="YP_010660351.1">
    <property type="nucleotide sequence ID" value="NC_070876.1"/>
</dbReference>
<name>A0A223W0D7_9CAUD</name>
<dbReference type="EMBL" id="MF403009">
    <property type="protein sequence ID" value="ASV44801.1"/>
    <property type="molecule type" value="Genomic_DNA"/>
</dbReference>
<dbReference type="KEGG" id="vg:77936346"/>
<dbReference type="Proteomes" id="UP000222678">
    <property type="component" value="Genome"/>
</dbReference>
<evidence type="ECO:0000313" key="1">
    <source>
        <dbReference type="EMBL" id="ASV44801.1"/>
    </source>
</evidence>
<reference evidence="1 2" key="1">
    <citation type="submission" date="2017-06" db="EMBL/GenBank/DDBJ databases">
        <authorList>
            <person name="Kim H.J."/>
            <person name="Triplett B.A."/>
        </authorList>
    </citation>
    <scope>NUCLEOTIDE SEQUENCE [LARGE SCALE GENOMIC DNA]</scope>
</reference>
<accession>A0A223W0D7</accession>
<organism evidence="1 2">
    <name type="scientific">Agrobacterium phage Atu_ph08</name>
    <dbReference type="NCBI Taxonomy" id="2024265"/>
    <lineage>
        <taxon>Viruses</taxon>
        <taxon>Duplodnaviria</taxon>
        <taxon>Heunggongvirae</taxon>
        <taxon>Uroviricota</taxon>
        <taxon>Caudoviricetes</taxon>
        <taxon>Roslyckyvirus</taxon>
        <taxon>Roslyckyvirus ph08</taxon>
    </lineage>
</organism>
<evidence type="ECO:0000313" key="2">
    <source>
        <dbReference type="Proteomes" id="UP000222678"/>
    </source>
</evidence>
<sequence>MTHEDLRKRWTEANERVELLDKQRYQLVEHTQQEWLEAQTEFQAVVDECLNGDAFLCEACDAPIFPGDQYHAGVEPRCFECAPTYQSMIDEPEGFVDLVDESPSTPENLRAAFDAHIAAGGSPDDKMVEVYD</sequence>